<feature type="transmembrane region" description="Helical" evidence="6">
    <location>
        <begin position="15"/>
        <end position="34"/>
    </location>
</feature>
<sequence>MMFGWVKNLGLTWKVQLAPAVLIAALVGVGGYALQNLKLNQADADALIAGPVRQSELAGELDSALWEAHAKLYRLAATAANEKDDSKIQAAIKEASAAAARIPGAMKAVEAAADPTTVKPEILNKLKTAVTGYLKQSKSAIEMADGDPGSAMMFIKGAERHFTTIDQLADDVMLASSERRDREVARSGIKLEQQQQVLLALLVALALIGVAVSFVIGRDISRPMVAMSRAMRDLAAGNFGIRLPGLGRRDEVGQMAQAVEEFKLQAQSKAERDVAEREQKNREAAETRRLELHQLADSFEAAVGEIIENVGTASGELESSAKLLANSSDETQKLSTVVTAASEETSGNVQSVAEATEQVVASVNEIGSQVQLSAQITHQAVEQAERTDARIAKLAQAANRIGDVTEMIAKIASQTNLLALNATIESARAGEAGRGFAVVAQEVKALASQTSQATDEISSQIAEIQAATQESVLAIKEIGDTIGRVSGIAATIAASIEAQGDATREIARNVQQAAIGTTQVANNIGDVSRGATEIGSASAQVLSSAQLLSSENKRLKAEVMKFLSTVRVA</sequence>
<dbReference type="eggNOG" id="COG2972">
    <property type="taxonomic scope" value="Bacteria"/>
</dbReference>
<dbReference type="CDD" id="cd06225">
    <property type="entry name" value="HAMP"/>
    <property type="match status" value="1"/>
</dbReference>
<dbReference type="Pfam" id="PF00015">
    <property type="entry name" value="MCPsignal"/>
    <property type="match status" value="1"/>
</dbReference>
<accession>Q07QN2</accession>
<dbReference type="InterPro" id="IPR000727">
    <property type="entry name" value="T_SNARE_dom"/>
</dbReference>
<dbReference type="AlphaFoldDB" id="Q07QN2"/>
<keyword evidence="6" id="KW-0472">Membrane</keyword>
<evidence type="ECO:0000256" key="5">
    <source>
        <dbReference type="PROSITE-ProRule" id="PRU00284"/>
    </source>
</evidence>
<evidence type="ECO:0000259" key="8">
    <source>
        <dbReference type="PROSITE" id="PS50192"/>
    </source>
</evidence>
<dbReference type="eggNOG" id="COG0840">
    <property type="taxonomic scope" value="Bacteria"/>
</dbReference>
<feature type="domain" description="Methyl-accepting transducer" evidence="7">
    <location>
        <begin position="306"/>
        <end position="535"/>
    </location>
</feature>
<dbReference type="Pfam" id="PF00672">
    <property type="entry name" value="HAMP"/>
    <property type="match status" value="1"/>
</dbReference>
<evidence type="ECO:0000256" key="1">
    <source>
        <dbReference type="ARBA" id="ARBA00004429"/>
    </source>
</evidence>
<dbReference type="GO" id="GO:0005886">
    <property type="term" value="C:plasma membrane"/>
    <property type="evidence" value="ECO:0007669"/>
    <property type="project" value="UniProtKB-SubCell"/>
</dbReference>
<dbReference type="GO" id="GO:0007165">
    <property type="term" value="P:signal transduction"/>
    <property type="evidence" value="ECO:0007669"/>
    <property type="project" value="UniProtKB-KW"/>
</dbReference>
<protein>
    <submittedName>
        <fullName evidence="10">Methyl-accepting chemotaxis sensory transducer</fullName>
    </submittedName>
</protein>
<name>Q07QN2_RHOP5</name>
<organism evidence="10">
    <name type="scientific">Rhodopseudomonas palustris (strain BisA53)</name>
    <dbReference type="NCBI Taxonomy" id="316055"/>
    <lineage>
        <taxon>Bacteria</taxon>
        <taxon>Pseudomonadati</taxon>
        <taxon>Pseudomonadota</taxon>
        <taxon>Alphaproteobacteria</taxon>
        <taxon>Hyphomicrobiales</taxon>
        <taxon>Nitrobacteraceae</taxon>
        <taxon>Rhodopseudomonas</taxon>
    </lineage>
</organism>
<feature type="transmembrane region" description="Helical" evidence="6">
    <location>
        <begin position="197"/>
        <end position="217"/>
    </location>
</feature>
<gene>
    <name evidence="10" type="ordered locus">RPE_1804</name>
</gene>
<dbReference type="Gene3D" id="1.10.287.950">
    <property type="entry name" value="Methyl-accepting chemotaxis protein"/>
    <property type="match status" value="1"/>
</dbReference>
<keyword evidence="3 5" id="KW-0807">Transducer</keyword>
<feature type="domain" description="T-SNARE coiled-coil homology" evidence="8">
    <location>
        <begin position="465"/>
        <end position="527"/>
    </location>
</feature>
<keyword evidence="2" id="KW-1003">Cell membrane</keyword>
<comment type="subcellular location">
    <subcellularLocation>
        <location evidence="1">Cell inner membrane</location>
        <topology evidence="1">Multi-pass membrane protein</topology>
    </subcellularLocation>
</comment>
<dbReference type="PROSITE" id="PS50111">
    <property type="entry name" value="CHEMOTAXIS_TRANSDUC_2"/>
    <property type="match status" value="1"/>
</dbReference>
<evidence type="ECO:0000259" key="7">
    <source>
        <dbReference type="PROSITE" id="PS50111"/>
    </source>
</evidence>
<evidence type="ECO:0000313" key="10">
    <source>
        <dbReference type="EMBL" id="ABJ05752.1"/>
    </source>
</evidence>
<dbReference type="HOGENOM" id="CLU_000445_107_27_5"/>
<dbReference type="PROSITE" id="PS50885">
    <property type="entry name" value="HAMP"/>
    <property type="match status" value="1"/>
</dbReference>
<dbReference type="PANTHER" id="PTHR32089">
    <property type="entry name" value="METHYL-ACCEPTING CHEMOTAXIS PROTEIN MCPB"/>
    <property type="match status" value="1"/>
</dbReference>
<keyword evidence="2" id="KW-0997">Cell inner membrane</keyword>
<dbReference type="KEGG" id="rpe:RPE_1804"/>
<dbReference type="EMBL" id="CP000463">
    <property type="protein sequence ID" value="ABJ05752.1"/>
    <property type="molecule type" value="Genomic_DNA"/>
</dbReference>
<dbReference type="STRING" id="316055.RPE_1804"/>
<evidence type="ECO:0000256" key="6">
    <source>
        <dbReference type="SAM" id="Phobius"/>
    </source>
</evidence>
<evidence type="ECO:0000259" key="9">
    <source>
        <dbReference type="PROSITE" id="PS50885"/>
    </source>
</evidence>
<comment type="similarity">
    <text evidence="4">Belongs to the methyl-accepting chemotaxis (MCP) protein family.</text>
</comment>
<proteinExistence type="inferred from homology"/>
<dbReference type="SMART" id="SM00283">
    <property type="entry name" value="MA"/>
    <property type="match status" value="1"/>
</dbReference>
<dbReference type="InterPro" id="IPR004089">
    <property type="entry name" value="MCPsignal_dom"/>
</dbReference>
<dbReference type="Gene3D" id="6.10.340.10">
    <property type="match status" value="1"/>
</dbReference>
<keyword evidence="6" id="KW-0812">Transmembrane</keyword>
<dbReference type="PROSITE" id="PS50192">
    <property type="entry name" value="T_SNARE"/>
    <property type="match status" value="1"/>
</dbReference>
<reference evidence="10" key="1">
    <citation type="submission" date="2006-09" db="EMBL/GenBank/DDBJ databases">
        <title>Complete sequence of Rhodopseudomonas palustris BisA53.</title>
        <authorList>
            <consortium name="US DOE Joint Genome Institute"/>
            <person name="Copeland A."/>
            <person name="Lucas S."/>
            <person name="Lapidus A."/>
            <person name="Barry K."/>
            <person name="Detter J.C."/>
            <person name="Glavina del Rio T."/>
            <person name="Hammon N."/>
            <person name="Israni S."/>
            <person name="Dalin E."/>
            <person name="Tice H."/>
            <person name="Pitluck S."/>
            <person name="Chain P."/>
            <person name="Malfatti S."/>
            <person name="Shin M."/>
            <person name="Vergez L."/>
            <person name="Schmutz J."/>
            <person name="Larimer F."/>
            <person name="Land M."/>
            <person name="Hauser L."/>
            <person name="Pelletier D.A."/>
            <person name="Kyrpides N."/>
            <person name="Kim E."/>
            <person name="Harwood C.S."/>
            <person name="Oda Y."/>
            <person name="Richardson P."/>
        </authorList>
    </citation>
    <scope>NUCLEOTIDE SEQUENCE [LARGE SCALE GENOMIC DNA]</scope>
    <source>
        <strain evidence="10">BisA53</strain>
    </source>
</reference>
<evidence type="ECO:0000256" key="2">
    <source>
        <dbReference type="ARBA" id="ARBA00022519"/>
    </source>
</evidence>
<evidence type="ECO:0000256" key="3">
    <source>
        <dbReference type="ARBA" id="ARBA00023224"/>
    </source>
</evidence>
<feature type="domain" description="HAMP" evidence="9">
    <location>
        <begin position="218"/>
        <end position="271"/>
    </location>
</feature>
<dbReference type="SUPFAM" id="SSF58104">
    <property type="entry name" value="Methyl-accepting chemotaxis protein (MCP) signaling domain"/>
    <property type="match status" value="1"/>
</dbReference>
<dbReference type="InterPro" id="IPR003660">
    <property type="entry name" value="HAMP_dom"/>
</dbReference>
<dbReference type="SMART" id="SM00304">
    <property type="entry name" value="HAMP"/>
    <property type="match status" value="1"/>
</dbReference>
<keyword evidence="6" id="KW-1133">Transmembrane helix</keyword>
<evidence type="ECO:0000256" key="4">
    <source>
        <dbReference type="ARBA" id="ARBA00029447"/>
    </source>
</evidence>
<dbReference type="PANTHER" id="PTHR32089:SF112">
    <property type="entry name" value="LYSOZYME-LIKE PROTEIN-RELATED"/>
    <property type="match status" value="1"/>
</dbReference>